<dbReference type="SMART" id="SM00343">
    <property type="entry name" value="ZnF_C2HC"/>
    <property type="match status" value="1"/>
</dbReference>
<evidence type="ECO:0000313" key="12">
    <source>
        <dbReference type="Proteomes" id="UP001172457"/>
    </source>
</evidence>
<evidence type="ECO:0000256" key="2">
    <source>
        <dbReference type="ARBA" id="ARBA00022723"/>
    </source>
</evidence>
<evidence type="ECO:0000313" key="11">
    <source>
        <dbReference type="EMBL" id="KAJ9548296.1"/>
    </source>
</evidence>
<comment type="subcellular location">
    <subcellularLocation>
        <location evidence="1">Nucleus</location>
    </subcellularLocation>
</comment>
<dbReference type="GO" id="GO:0061630">
    <property type="term" value="F:ubiquitin protein ligase activity"/>
    <property type="evidence" value="ECO:0007669"/>
    <property type="project" value="InterPro"/>
</dbReference>
<feature type="domain" description="RING-type" evidence="8">
    <location>
        <begin position="153"/>
        <end position="192"/>
    </location>
</feature>
<dbReference type="InterPro" id="IPR033489">
    <property type="entry name" value="RBBP6"/>
</dbReference>
<protein>
    <submittedName>
        <fullName evidence="11">Uncharacterized protein</fullName>
    </submittedName>
</protein>
<dbReference type="AlphaFoldDB" id="A0AA38T6H6"/>
<dbReference type="Gene3D" id="3.30.40.10">
    <property type="entry name" value="Zinc/RING finger domain, C3HC4 (zinc finger)"/>
    <property type="match status" value="1"/>
</dbReference>
<accession>A0AA38T6H6</accession>
<dbReference type="Pfam" id="PF00098">
    <property type="entry name" value="zf-CCHC"/>
    <property type="match status" value="1"/>
</dbReference>
<evidence type="ECO:0000256" key="6">
    <source>
        <dbReference type="PROSITE-ProRule" id="PRU00047"/>
    </source>
</evidence>
<feature type="domain" description="CCHC-type" evidence="9">
    <location>
        <begin position="297"/>
        <end position="311"/>
    </location>
</feature>
<dbReference type="PROSITE" id="PS51282">
    <property type="entry name" value="DWNN"/>
    <property type="match status" value="1"/>
</dbReference>
<keyword evidence="3 6" id="KW-0863">Zinc-finger</keyword>
<dbReference type="InterPro" id="IPR013083">
    <property type="entry name" value="Znf_RING/FYVE/PHD"/>
</dbReference>
<dbReference type="EMBL" id="JARYMX010000005">
    <property type="protein sequence ID" value="KAJ9548296.1"/>
    <property type="molecule type" value="Genomic_DNA"/>
</dbReference>
<dbReference type="GO" id="GO:0006511">
    <property type="term" value="P:ubiquitin-dependent protein catabolic process"/>
    <property type="evidence" value="ECO:0007669"/>
    <property type="project" value="TreeGrafter"/>
</dbReference>
<name>A0AA38T6H6_9ASTR</name>
<feature type="compositionally biased region" description="Basic and acidic residues" evidence="7">
    <location>
        <begin position="483"/>
        <end position="545"/>
    </location>
</feature>
<dbReference type="Proteomes" id="UP001172457">
    <property type="component" value="Chromosome 5"/>
</dbReference>
<keyword evidence="2" id="KW-0479">Metal-binding</keyword>
<dbReference type="InterPro" id="IPR036875">
    <property type="entry name" value="Znf_CCHC_sf"/>
</dbReference>
<dbReference type="GO" id="GO:0006397">
    <property type="term" value="P:mRNA processing"/>
    <property type="evidence" value="ECO:0007669"/>
    <property type="project" value="InterPro"/>
</dbReference>
<dbReference type="InterPro" id="IPR014891">
    <property type="entry name" value="DWNN_domain"/>
</dbReference>
<dbReference type="PANTHER" id="PTHR15439:SF11">
    <property type="entry name" value="E3 UBIQUITIN LIGASE PQT3-LIKE ISOFORM X1"/>
    <property type="match status" value="1"/>
</dbReference>
<feature type="domain" description="DWNN" evidence="10">
    <location>
        <begin position="3"/>
        <end position="80"/>
    </location>
</feature>
<gene>
    <name evidence="11" type="ORF">OSB04_020839</name>
</gene>
<dbReference type="GO" id="GO:0008270">
    <property type="term" value="F:zinc ion binding"/>
    <property type="evidence" value="ECO:0007669"/>
    <property type="project" value="UniProtKB-KW"/>
</dbReference>
<feature type="compositionally biased region" description="Basic and acidic residues" evidence="7">
    <location>
        <begin position="570"/>
        <end position="591"/>
    </location>
</feature>
<dbReference type="PROSITE" id="PS50089">
    <property type="entry name" value="ZF_RING_2"/>
    <property type="match status" value="1"/>
</dbReference>
<dbReference type="SUPFAM" id="SSF57850">
    <property type="entry name" value="RING/U-box"/>
    <property type="match status" value="1"/>
</dbReference>
<dbReference type="SMART" id="SM00184">
    <property type="entry name" value="RING"/>
    <property type="match status" value="1"/>
</dbReference>
<dbReference type="PROSITE" id="PS50158">
    <property type="entry name" value="ZF_CCHC"/>
    <property type="match status" value="1"/>
</dbReference>
<evidence type="ECO:0000259" key="9">
    <source>
        <dbReference type="PROSITE" id="PS50158"/>
    </source>
</evidence>
<evidence type="ECO:0000256" key="3">
    <source>
        <dbReference type="ARBA" id="ARBA00022771"/>
    </source>
</evidence>
<dbReference type="InterPro" id="IPR001841">
    <property type="entry name" value="Znf_RING"/>
</dbReference>
<keyword evidence="5" id="KW-0539">Nucleus</keyword>
<dbReference type="GO" id="GO:0016567">
    <property type="term" value="P:protein ubiquitination"/>
    <property type="evidence" value="ECO:0007669"/>
    <property type="project" value="InterPro"/>
</dbReference>
<dbReference type="InterPro" id="IPR001878">
    <property type="entry name" value="Znf_CCHC"/>
</dbReference>
<proteinExistence type="predicted"/>
<keyword evidence="12" id="KW-1185">Reference proteome</keyword>
<dbReference type="PANTHER" id="PTHR15439">
    <property type="entry name" value="RETINOBLASTOMA-BINDING PROTEIN 6"/>
    <property type="match status" value="1"/>
</dbReference>
<feature type="region of interest" description="Disordered" evidence="7">
    <location>
        <begin position="416"/>
        <end position="591"/>
    </location>
</feature>
<dbReference type="GO" id="GO:0005634">
    <property type="term" value="C:nucleus"/>
    <property type="evidence" value="ECO:0007669"/>
    <property type="project" value="UniProtKB-SubCell"/>
</dbReference>
<dbReference type="Pfam" id="PF13923">
    <property type="entry name" value="zf-C3HC4_2"/>
    <property type="match status" value="1"/>
</dbReference>
<feature type="compositionally biased region" description="Basic and acidic residues" evidence="7">
    <location>
        <begin position="447"/>
        <end position="459"/>
    </location>
</feature>
<dbReference type="Gene3D" id="4.10.60.10">
    <property type="entry name" value="Zinc finger, CCHC-type"/>
    <property type="match status" value="1"/>
</dbReference>
<dbReference type="PROSITE" id="PS00518">
    <property type="entry name" value="ZF_RING_1"/>
    <property type="match status" value="1"/>
</dbReference>
<evidence type="ECO:0000259" key="8">
    <source>
        <dbReference type="PROSITE" id="PS50089"/>
    </source>
</evidence>
<comment type="caution">
    <text evidence="11">The sequence shown here is derived from an EMBL/GenBank/DDBJ whole genome shotgun (WGS) entry which is preliminary data.</text>
</comment>
<dbReference type="GO" id="GO:0003676">
    <property type="term" value="F:nucleic acid binding"/>
    <property type="evidence" value="ECO:0007669"/>
    <property type="project" value="InterPro"/>
</dbReference>
<dbReference type="SMART" id="SM01180">
    <property type="entry name" value="DWNN"/>
    <property type="match status" value="1"/>
</dbReference>
<evidence type="ECO:0000256" key="4">
    <source>
        <dbReference type="ARBA" id="ARBA00022833"/>
    </source>
</evidence>
<dbReference type="SUPFAM" id="SSF57756">
    <property type="entry name" value="Retrovirus zinc finger-like domains"/>
    <property type="match status" value="1"/>
</dbReference>
<dbReference type="InterPro" id="IPR017907">
    <property type="entry name" value="Znf_RING_CS"/>
</dbReference>
<reference evidence="11" key="1">
    <citation type="submission" date="2023-03" db="EMBL/GenBank/DDBJ databases">
        <title>Chromosome-scale reference genome and RAD-based genetic map of yellow starthistle (Centaurea solstitialis) reveal putative structural variation and QTLs associated with invader traits.</title>
        <authorList>
            <person name="Reatini B."/>
            <person name="Cang F.A."/>
            <person name="Jiang Q."/>
            <person name="Mckibben M.T.W."/>
            <person name="Barker M.S."/>
            <person name="Rieseberg L.H."/>
            <person name="Dlugosch K.M."/>
        </authorList>
    </citation>
    <scope>NUCLEOTIDE SEQUENCE</scope>
    <source>
        <strain evidence="11">CAN-66</strain>
        <tissue evidence="11">Leaf</tissue>
    </source>
</reference>
<dbReference type="Gene3D" id="3.10.20.90">
    <property type="entry name" value="Phosphatidylinositol 3-kinase Catalytic Subunit, Chain A, domain 1"/>
    <property type="match status" value="1"/>
</dbReference>
<evidence type="ECO:0000259" key="10">
    <source>
        <dbReference type="PROSITE" id="PS51282"/>
    </source>
</evidence>
<dbReference type="CDD" id="cd16620">
    <property type="entry name" value="vRING-HC-C4C4_RBBP6"/>
    <property type="match status" value="1"/>
</dbReference>
<dbReference type="Pfam" id="PF08783">
    <property type="entry name" value="DWNN"/>
    <property type="match status" value="1"/>
</dbReference>
<sequence length="629" mass="71412">MSIRFKFRSSVNFDTIQIEDGKPYLSVRELRDAILCRNKLNAMCHKDFDLVFFDELTGQEYNDDEFKITSGSSVIIKRVPAEPVPLDVSRHHKLEASELSEDIPKGVDCHKQKEIVTEKKLALEDTEYEKLERLANTKGMDLQKVDLPSELRCPICNTHFKEAMMIPCCQHSFCQKCIREVLTATARCPKCSSTKYRVEHLLPNLSLRLAIEHFLESQLLATAPENDLQQYVPGGDTHEALAPFVDSQGENQPIMAQVCLPDEGDSTSRKRGSGVYSGGGDQSYAVGNRNKKAGRTCYMCGSPGHFIRDCPMGSTEHPMFHTGDGMFQGGMPGYAMPYWNAAAFPPVNPYMNMYGNAGMVPFNASMVPVTPYGVPPYAPSTYGCLPVPSGITRMGGLAPAGTRAERPLRHMENLELRNSDNGVNKNFHEKRQGSFSYEDDGIRKHHDYHELERSSDYKSHRDKGKALSNSEESHGRKLQKDHHRSDKHPDQKIKSGHGRYEKRSHFTNNGRDRGSYHTDRSASGIEDVHSGNHRYDEVRYKENHQRSRRHHNSREQSDSDCSCSHHRHQIKEERDVKRKESYVGHNSRDGTKAVADYGGRWKTVNDLDEENIDEYRHTTSFKVHAYVIC</sequence>
<evidence type="ECO:0000256" key="7">
    <source>
        <dbReference type="SAM" id="MobiDB-lite"/>
    </source>
</evidence>
<evidence type="ECO:0000256" key="5">
    <source>
        <dbReference type="ARBA" id="ARBA00023242"/>
    </source>
</evidence>
<keyword evidence="4" id="KW-0862">Zinc</keyword>
<organism evidence="11 12">
    <name type="scientific">Centaurea solstitialis</name>
    <name type="common">yellow star-thistle</name>
    <dbReference type="NCBI Taxonomy" id="347529"/>
    <lineage>
        <taxon>Eukaryota</taxon>
        <taxon>Viridiplantae</taxon>
        <taxon>Streptophyta</taxon>
        <taxon>Embryophyta</taxon>
        <taxon>Tracheophyta</taxon>
        <taxon>Spermatophyta</taxon>
        <taxon>Magnoliopsida</taxon>
        <taxon>eudicotyledons</taxon>
        <taxon>Gunneridae</taxon>
        <taxon>Pentapetalae</taxon>
        <taxon>asterids</taxon>
        <taxon>campanulids</taxon>
        <taxon>Asterales</taxon>
        <taxon>Asteraceae</taxon>
        <taxon>Carduoideae</taxon>
        <taxon>Cardueae</taxon>
        <taxon>Centaureinae</taxon>
        <taxon>Centaurea</taxon>
    </lineage>
</organism>
<evidence type="ECO:0000256" key="1">
    <source>
        <dbReference type="ARBA" id="ARBA00004123"/>
    </source>
</evidence>